<dbReference type="EMBL" id="CAADFM010000030">
    <property type="protein sequence ID" value="VFK09978.1"/>
    <property type="molecule type" value="Genomic_DNA"/>
</dbReference>
<organism evidence="1">
    <name type="scientific">Candidatus Kentrum sp. LPFa</name>
    <dbReference type="NCBI Taxonomy" id="2126335"/>
    <lineage>
        <taxon>Bacteria</taxon>
        <taxon>Pseudomonadati</taxon>
        <taxon>Pseudomonadota</taxon>
        <taxon>Gammaproteobacteria</taxon>
        <taxon>Candidatus Kentrum</taxon>
    </lineage>
</organism>
<sequence length="159" mass="17768">MPKSTVYIETSVVSYRSARPASDPIVAAHQKMTQDWWDNRRTDFELRVSEFVIGEAQDGDPKAAEKRLQALSGIPSLALVPEVESAAKALLEIGAVPPKARLDAFHIAVACVQGIDFLLTWNFKHIANAERWVMIESVCERMGLRMSHICSPLELLEHE</sequence>
<dbReference type="EMBL" id="CAADFP010000029">
    <property type="protein sequence ID" value="VFK26043.1"/>
    <property type="molecule type" value="Genomic_DNA"/>
</dbReference>
<gene>
    <name evidence="1" type="ORF">BECKLPF1236A_GA0070988_1003010</name>
    <name evidence="2" type="ORF">BECKLPF1236C_GA0070990_1002910</name>
</gene>
<name>A0A450VYV7_9GAMM</name>
<dbReference type="CDD" id="cd18687">
    <property type="entry name" value="PIN_VapC-like"/>
    <property type="match status" value="1"/>
</dbReference>
<proteinExistence type="predicted"/>
<reference evidence="1" key="1">
    <citation type="submission" date="2019-02" db="EMBL/GenBank/DDBJ databases">
        <authorList>
            <person name="Gruber-Vodicka R. H."/>
            <person name="Seah K. B. B."/>
        </authorList>
    </citation>
    <scope>NUCLEOTIDE SEQUENCE</scope>
    <source>
        <strain evidence="1">BECK_S312</strain>
        <strain evidence="2">BECK_S426</strain>
    </source>
</reference>
<dbReference type="InterPro" id="IPR029060">
    <property type="entry name" value="PIN-like_dom_sf"/>
</dbReference>
<accession>A0A450VYV7</accession>
<dbReference type="SUPFAM" id="SSF88723">
    <property type="entry name" value="PIN domain-like"/>
    <property type="match status" value="1"/>
</dbReference>
<evidence type="ECO:0000313" key="2">
    <source>
        <dbReference type="EMBL" id="VFK26043.1"/>
    </source>
</evidence>
<evidence type="ECO:0000313" key="1">
    <source>
        <dbReference type="EMBL" id="VFK09978.1"/>
    </source>
</evidence>
<protein>
    <recommendedName>
        <fullName evidence="3">PIN domain-containing protein</fullName>
    </recommendedName>
</protein>
<dbReference type="AlphaFoldDB" id="A0A450VYV7"/>
<evidence type="ECO:0008006" key="3">
    <source>
        <dbReference type="Google" id="ProtNLM"/>
    </source>
</evidence>